<dbReference type="InterPro" id="IPR041698">
    <property type="entry name" value="Methyltransf_25"/>
</dbReference>
<dbReference type="Gene3D" id="3.40.50.150">
    <property type="entry name" value="Vaccinia Virus protein VP39"/>
    <property type="match status" value="1"/>
</dbReference>
<protein>
    <recommendedName>
        <fullName evidence="6">RNA methyltransferase</fullName>
        <ecNumber evidence="6">2.1.1.-</ecNumber>
    </recommendedName>
</protein>
<dbReference type="EMBL" id="VCGU01000459">
    <property type="protein sequence ID" value="TRY61523.1"/>
    <property type="molecule type" value="Genomic_DNA"/>
</dbReference>
<evidence type="ECO:0000313" key="10">
    <source>
        <dbReference type="Proteomes" id="UP000318571"/>
    </source>
</evidence>
<dbReference type="CDD" id="cd02440">
    <property type="entry name" value="AdoMet_MTases"/>
    <property type="match status" value="1"/>
</dbReference>
<organism evidence="9 10">
    <name type="scientific">Tigriopus californicus</name>
    <name type="common">Marine copepod</name>
    <dbReference type="NCBI Taxonomy" id="6832"/>
    <lineage>
        <taxon>Eukaryota</taxon>
        <taxon>Metazoa</taxon>
        <taxon>Ecdysozoa</taxon>
        <taxon>Arthropoda</taxon>
        <taxon>Crustacea</taxon>
        <taxon>Multicrustacea</taxon>
        <taxon>Hexanauplia</taxon>
        <taxon>Copepoda</taxon>
        <taxon>Harpacticoida</taxon>
        <taxon>Harpacticidae</taxon>
        <taxon>Tigriopus</taxon>
    </lineage>
</organism>
<dbReference type="Pfam" id="PF13649">
    <property type="entry name" value="Methyltransf_25"/>
    <property type="match status" value="1"/>
</dbReference>
<dbReference type="GO" id="GO:0032259">
    <property type="term" value="P:methylation"/>
    <property type="evidence" value="ECO:0007669"/>
    <property type="project" value="UniProtKB-KW"/>
</dbReference>
<dbReference type="STRING" id="6832.A0A553N7X5"/>
<dbReference type="InterPro" id="IPR029063">
    <property type="entry name" value="SAM-dependent_MTases_sf"/>
</dbReference>
<dbReference type="Pfam" id="PF06859">
    <property type="entry name" value="Bin3"/>
    <property type="match status" value="1"/>
</dbReference>
<dbReference type="OMA" id="LNHHDQG"/>
<gene>
    <name evidence="9" type="ORF">TCAL_13018</name>
</gene>
<name>A0A553N7X5_TIGCA</name>
<dbReference type="EC" id="2.1.1.-" evidence="6"/>
<sequence>MNSSPPHCTSVSRAFVRGSSPPRPPPGAARWGNFNNYYRFHDTLSRVQLLPAADWFRTHLQDSHPSPIASRPSAPTRLVALDIGCNSGDLTQHIARHFVSEDIPLDILGIDIDAHLIQRAQDQVAQPNVRFECLDFMSSESSSRIQPYLTERGRSRFDVIFAFSVSMWIHLNHGDAGLSTFLGRMAAMSRYIVLEPQPWRCYQTAARRMRKLKEPEFEHMKHLSCQDELSLTKLLDELYARHNLKLIQDLGTNDWNR</sequence>
<accession>A0A553N7X5</accession>
<evidence type="ECO:0000256" key="6">
    <source>
        <dbReference type="RuleBase" id="RU367087"/>
    </source>
</evidence>
<feature type="domain" description="Bin3-type SAM" evidence="8">
    <location>
        <begin position="1"/>
        <end position="257"/>
    </location>
</feature>
<evidence type="ECO:0000313" key="9">
    <source>
        <dbReference type="EMBL" id="TRY61523.1"/>
    </source>
</evidence>
<evidence type="ECO:0000256" key="4">
    <source>
        <dbReference type="ARBA" id="ARBA00022691"/>
    </source>
</evidence>
<dbReference type="AlphaFoldDB" id="A0A553N7X5"/>
<evidence type="ECO:0000256" key="5">
    <source>
        <dbReference type="PROSITE-ProRule" id="PRU00848"/>
    </source>
</evidence>
<keyword evidence="10" id="KW-1185">Reference proteome</keyword>
<evidence type="ECO:0000256" key="1">
    <source>
        <dbReference type="ARBA" id="ARBA00008361"/>
    </source>
</evidence>
<dbReference type="PANTHER" id="PTHR12315">
    <property type="entry name" value="BICOID-INTERACTING PROTEIN RELATED"/>
    <property type="match status" value="1"/>
</dbReference>
<feature type="region of interest" description="Disordered" evidence="7">
    <location>
        <begin position="1"/>
        <end position="27"/>
    </location>
</feature>
<evidence type="ECO:0000259" key="8">
    <source>
        <dbReference type="PROSITE" id="PS51515"/>
    </source>
</evidence>
<dbReference type="InterPro" id="IPR010675">
    <property type="entry name" value="Bin3_C"/>
</dbReference>
<reference evidence="9 10" key="1">
    <citation type="journal article" date="2018" name="Nat. Ecol. Evol.">
        <title>Genomic signatures of mitonuclear coevolution across populations of Tigriopus californicus.</title>
        <authorList>
            <person name="Barreto F.S."/>
            <person name="Watson E.T."/>
            <person name="Lima T.G."/>
            <person name="Willett C.S."/>
            <person name="Edmands S."/>
            <person name="Li W."/>
            <person name="Burton R.S."/>
        </authorList>
    </citation>
    <scope>NUCLEOTIDE SEQUENCE [LARGE SCALE GENOMIC DNA]</scope>
    <source>
        <strain evidence="9 10">San Diego</strain>
    </source>
</reference>
<dbReference type="GO" id="GO:0008173">
    <property type="term" value="F:RNA methyltransferase activity"/>
    <property type="evidence" value="ECO:0007669"/>
    <property type="project" value="UniProtKB-UniRule"/>
</dbReference>
<dbReference type="GO" id="GO:2000632">
    <property type="term" value="P:negative regulation of pre-miRNA processing"/>
    <property type="evidence" value="ECO:0007669"/>
    <property type="project" value="TreeGrafter"/>
</dbReference>
<keyword evidence="3 6" id="KW-0808">Transferase</keyword>
<proteinExistence type="inferred from homology"/>
<feature type="non-terminal residue" evidence="9">
    <location>
        <position position="257"/>
    </location>
</feature>
<dbReference type="GO" id="GO:0008171">
    <property type="term" value="F:O-methyltransferase activity"/>
    <property type="evidence" value="ECO:0007669"/>
    <property type="project" value="UniProtKB-UniRule"/>
</dbReference>
<comment type="caution">
    <text evidence="9">The sequence shown here is derived from an EMBL/GenBank/DDBJ whole genome shotgun (WGS) entry which is preliminary data.</text>
</comment>
<evidence type="ECO:0000256" key="3">
    <source>
        <dbReference type="ARBA" id="ARBA00022679"/>
    </source>
</evidence>
<evidence type="ECO:0000256" key="2">
    <source>
        <dbReference type="ARBA" id="ARBA00022603"/>
    </source>
</evidence>
<feature type="compositionally biased region" description="Polar residues" evidence="7">
    <location>
        <begin position="1"/>
        <end position="12"/>
    </location>
</feature>
<dbReference type="PROSITE" id="PS51515">
    <property type="entry name" value="BIN3_SAM"/>
    <property type="match status" value="1"/>
</dbReference>
<dbReference type="Proteomes" id="UP000318571">
    <property type="component" value="Chromosome 8"/>
</dbReference>
<dbReference type="InterPro" id="IPR024160">
    <property type="entry name" value="BIN3_SAM-bd_dom"/>
</dbReference>
<evidence type="ECO:0000256" key="7">
    <source>
        <dbReference type="SAM" id="MobiDB-lite"/>
    </source>
</evidence>
<dbReference type="PANTHER" id="PTHR12315:SF1">
    <property type="entry name" value="RNA 5'-MONOPHOSPHATE METHYLTRANSFERASE"/>
    <property type="match status" value="1"/>
</dbReference>
<comment type="similarity">
    <text evidence="1 6">Belongs to the methyltransferase superfamily.</text>
</comment>
<keyword evidence="4 5" id="KW-0949">S-adenosyl-L-methionine</keyword>
<dbReference type="GO" id="GO:0005737">
    <property type="term" value="C:cytoplasm"/>
    <property type="evidence" value="ECO:0007669"/>
    <property type="project" value="TreeGrafter"/>
</dbReference>
<keyword evidence="2 6" id="KW-0489">Methyltransferase</keyword>
<dbReference type="InterPro" id="IPR039772">
    <property type="entry name" value="Bin3-like"/>
</dbReference>
<dbReference type="SUPFAM" id="SSF53335">
    <property type="entry name" value="S-adenosyl-L-methionine-dependent methyltransferases"/>
    <property type="match status" value="1"/>
</dbReference>